<reference evidence="1" key="2">
    <citation type="submission" date="2025-09" db="UniProtKB">
        <authorList>
            <consortium name="EnsemblPlants"/>
        </authorList>
    </citation>
    <scope>IDENTIFICATION</scope>
</reference>
<name>A0ACD5T7A9_AVESA</name>
<reference evidence="1" key="1">
    <citation type="submission" date="2021-05" db="EMBL/GenBank/DDBJ databases">
        <authorList>
            <person name="Scholz U."/>
            <person name="Mascher M."/>
            <person name="Fiebig A."/>
        </authorList>
    </citation>
    <scope>NUCLEOTIDE SEQUENCE [LARGE SCALE GENOMIC DNA]</scope>
</reference>
<dbReference type="EnsemblPlants" id="AVESA.00010b.r2.1AG0004250.1">
    <property type="protein sequence ID" value="AVESA.00010b.r2.1AG0004250.1.CDS"/>
    <property type="gene ID" value="AVESA.00010b.r2.1AG0004250"/>
</dbReference>
<dbReference type="Proteomes" id="UP001732700">
    <property type="component" value="Chromosome 1A"/>
</dbReference>
<proteinExistence type="predicted"/>
<evidence type="ECO:0000313" key="2">
    <source>
        <dbReference type="Proteomes" id="UP001732700"/>
    </source>
</evidence>
<protein>
    <submittedName>
        <fullName evidence="1">Uncharacterized protein</fullName>
    </submittedName>
</protein>
<organism evidence="1 2">
    <name type="scientific">Avena sativa</name>
    <name type="common">Oat</name>
    <dbReference type="NCBI Taxonomy" id="4498"/>
    <lineage>
        <taxon>Eukaryota</taxon>
        <taxon>Viridiplantae</taxon>
        <taxon>Streptophyta</taxon>
        <taxon>Embryophyta</taxon>
        <taxon>Tracheophyta</taxon>
        <taxon>Spermatophyta</taxon>
        <taxon>Magnoliopsida</taxon>
        <taxon>Liliopsida</taxon>
        <taxon>Poales</taxon>
        <taxon>Poaceae</taxon>
        <taxon>BOP clade</taxon>
        <taxon>Pooideae</taxon>
        <taxon>Poodae</taxon>
        <taxon>Poeae</taxon>
        <taxon>Poeae Chloroplast Group 1 (Aveneae type)</taxon>
        <taxon>Aveninae</taxon>
        <taxon>Avena</taxon>
    </lineage>
</organism>
<evidence type="ECO:0000313" key="1">
    <source>
        <dbReference type="EnsemblPlants" id="AVESA.00010b.r2.1AG0004250.1.CDS"/>
    </source>
</evidence>
<accession>A0ACD5T7A9</accession>
<sequence length="420" mass="45618">MASPKLGAVSIASRWPELQGSGSWAGLLDPLDADLRASIIAYGEHAQAAYDGLNSEKRSPNAGRCLYSHANLLTATGVSHPEHYTVTKFLYATEDLDNVRVFNKSVANAFFVHPVVRPAKAPPGRPSTWIGYVAVATDKGAVALGRRDIVVAWRGTVERPEVAKDLAFGCVSAAKVLQGSSADNKFRCARVHGGFLSVYTASDPDNNDMASARDQALEEVRRLMEVHKDEVTSITVTGHSLGAALATLNAVDMVASGVNMPPAPSQQPPCPVTAILFACPKVGNRRFKAAFASFPTLRALHVKNFWDMVPRMPPLYTDAATVTLHIDTTRSPDLRRCNFELMNPFGDVLMFHNLECYLHGVAGDHGAHGDFELVVDRDVALVNKSSNALIDKYPVPASWWVAKNKFMVKQADGHWELMDG</sequence>
<keyword evidence="2" id="KW-1185">Reference proteome</keyword>